<evidence type="ECO:0000313" key="2">
    <source>
        <dbReference type="Proteomes" id="UP000308530"/>
    </source>
</evidence>
<reference evidence="1 2" key="1">
    <citation type="submission" date="2020-06" db="EMBL/GenBank/DDBJ databases">
        <title>Genome sequence of Rhizobium sp strain ADMK78.</title>
        <authorList>
            <person name="Rahi P."/>
        </authorList>
    </citation>
    <scope>NUCLEOTIDE SEQUENCE [LARGE SCALE GENOMIC DNA]</scope>
    <source>
        <strain evidence="1 2">ADMK78</strain>
    </source>
</reference>
<sequence>MRDEGLDTMPGEGPEVAPELKALGGPEAEFARLLEDYTLEMRAQFDLFRRLRESAEGLLDGADEALAKAARADIKAATDAIALIIRTLEKIDQLSRQLARDRADAEERQLADSDPDRLRRSVVALIEAQVEARLEERVEAALAARLEGLPVGQSGQGP</sequence>
<protein>
    <submittedName>
        <fullName evidence="1">Uncharacterized protein</fullName>
    </submittedName>
</protein>
<accession>A0ABX6QMU5</accession>
<evidence type="ECO:0000313" key="1">
    <source>
        <dbReference type="EMBL" id="QLF69858.1"/>
    </source>
</evidence>
<name>A0ABX6QMU5_9HYPH</name>
<dbReference type="Proteomes" id="UP000308530">
    <property type="component" value="Chromosome"/>
</dbReference>
<gene>
    <name evidence="1" type="ORF">FE840_010080</name>
</gene>
<organism evidence="1 2">
    <name type="scientific">Peteryoungia desertarenae</name>
    <dbReference type="NCBI Taxonomy" id="1813451"/>
    <lineage>
        <taxon>Bacteria</taxon>
        <taxon>Pseudomonadati</taxon>
        <taxon>Pseudomonadota</taxon>
        <taxon>Alphaproteobacteria</taxon>
        <taxon>Hyphomicrobiales</taxon>
        <taxon>Rhizobiaceae</taxon>
        <taxon>Peteryoungia</taxon>
    </lineage>
</organism>
<keyword evidence="2" id="KW-1185">Reference proteome</keyword>
<dbReference type="RefSeq" id="WP_138288219.1">
    <property type="nucleotide sequence ID" value="NZ_CP058350.1"/>
</dbReference>
<proteinExistence type="predicted"/>
<dbReference type="EMBL" id="CP058350">
    <property type="protein sequence ID" value="QLF69858.1"/>
    <property type="molecule type" value="Genomic_DNA"/>
</dbReference>